<organism evidence="3 4">
    <name type="scientific">Meloidogyne graminicola</name>
    <dbReference type="NCBI Taxonomy" id="189291"/>
    <lineage>
        <taxon>Eukaryota</taxon>
        <taxon>Metazoa</taxon>
        <taxon>Ecdysozoa</taxon>
        <taxon>Nematoda</taxon>
        <taxon>Chromadorea</taxon>
        <taxon>Rhabditida</taxon>
        <taxon>Tylenchina</taxon>
        <taxon>Tylenchomorpha</taxon>
        <taxon>Tylenchoidea</taxon>
        <taxon>Meloidogynidae</taxon>
        <taxon>Meloidogyninae</taxon>
        <taxon>Meloidogyne</taxon>
    </lineage>
</organism>
<dbReference type="InterPro" id="IPR007822">
    <property type="entry name" value="LANC-like"/>
</dbReference>
<evidence type="ECO:0000313" key="4">
    <source>
        <dbReference type="Proteomes" id="UP000605970"/>
    </source>
</evidence>
<dbReference type="OrthoDB" id="10257263at2759"/>
<comment type="caution">
    <text evidence="3">The sequence shown here is derived from an EMBL/GenBank/DDBJ whole genome shotgun (WGS) entry which is preliminary data.</text>
</comment>
<keyword evidence="2" id="KW-0479">Metal-binding</keyword>
<dbReference type="SMART" id="SM01260">
    <property type="entry name" value="LANC_like"/>
    <property type="match status" value="1"/>
</dbReference>
<evidence type="ECO:0000313" key="3">
    <source>
        <dbReference type="EMBL" id="KAF7635445.1"/>
    </source>
</evidence>
<dbReference type="PRINTS" id="PR01951">
    <property type="entry name" value="LANCEUKARYTE"/>
</dbReference>
<evidence type="ECO:0000256" key="1">
    <source>
        <dbReference type="ARBA" id="ARBA00007179"/>
    </source>
</evidence>
<gene>
    <name evidence="3" type="ORF">Mgra_00005122</name>
</gene>
<dbReference type="Pfam" id="PF05147">
    <property type="entry name" value="LANC_like"/>
    <property type="match status" value="1"/>
</dbReference>
<feature type="binding site" evidence="2">
    <location>
        <position position="118"/>
    </location>
    <ligand>
        <name>Zn(2+)</name>
        <dbReference type="ChEBI" id="CHEBI:29105"/>
    </ligand>
</feature>
<dbReference type="PANTHER" id="PTHR12736:SF7">
    <property type="entry name" value="LANC-LIKE PROTEIN 3"/>
    <property type="match status" value="1"/>
</dbReference>
<accession>A0A8S9ZQ87</accession>
<feature type="binding site" evidence="2">
    <location>
        <position position="119"/>
    </location>
    <ligand>
        <name>Zn(2+)</name>
        <dbReference type="ChEBI" id="CHEBI:29105"/>
    </ligand>
</feature>
<dbReference type="InterPro" id="IPR020464">
    <property type="entry name" value="LanC-like_prot_euk"/>
</dbReference>
<dbReference type="CDD" id="cd04794">
    <property type="entry name" value="euk_LANCL"/>
    <property type="match status" value="1"/>
</dbReference>
<dbReference type="AlphaFoldDB" id="A0A8S9ZQ87"/>
<protein>
    <submittedName>
        <fullName evidence="3">Uncharacterized protein</fullName>
    </submittedName>
</protein>
<evidence type="ECO:0000256" key="2">
    <source>
        <dbReference type="PIRSR" id="PIRSR607822-1"/>
    </source>
</evidence>
<keyword evidence="2" id="KW-0862">Zinc</keyword>
<dbReference type="EMBL" id="JABEBT010000042">
    <property type="protein sequence ID" value="KAF7635445.1"/>
    <property type="molecule type" value="Genomic_DNA"/>
</dbReference>
<dbReference type="SUPFAM" id="SSF158745">
    <property type="entry name" value="LanC-like"/>
    <property type="match status" value="1"/>
</dbReference>
<dbReference type="PRINTS" id="PR01950">
    <property type="entry name" value="LANCSUPER"/>
</dbReference>
<name>A0A8S9ZQ87_9BILA</name>
<dbReference type="Proteomes" id="UP000605970">
    <property type="component" value="Unassembled WGS sequence"/>
</dbReference>
<dbReference type="GO" id="GO:0005886">
    <property type="term" value="C:plasma membrane"/>
    <property type="evidence" value="ECO:0007669"/>
    <property type="project" value="TreeGrafter"/>
</dbReference>
<comment type="similarity">
    <text evidence="1">Belongs to the LanC-like protein family.</text>
</comment>
<feature type="binding site" evidence="2">
    <location>
        <position position="72"/>
    </location>
    <ligand>
        <name>Zn(2+)</name>
        <dbReference type="ChEBI" id="CHEBI:29105"/>
    </ligand>
</feature>
<keyword evidence="4" id="KW-1185">Reference proteome</keyword>
<dbReference type="Gene3D" id="1.50.10.10">
    <property type="match status" value="1"/>
</dbReference>
<sequence length="200" mass="22738">MYVWHEKEYLGAAHGLSGILQIFLNYWEFLDAKGKEDVKQTVDWFLTIQLKDGNFPSNAAKIGKEAELVHWCHGATGALHMLISAHLIFGKEKYLEAAKRCAKLIWLKGILIKGPGICHGVAGSGYGFLLLYRHTKEEEWLDKAKAFSFIVMSKIFEQKARTPDHPWSLFEGWSGTLCFLIDLLQPLKAQFPMVPILFNN</sequence>
<dbReference type="GO" id="GO:0005975">
    <property type="term" value="P:carbohydrate metabolic process"/>
    <property type="evidence" value="ECO:0007669"/>
    <property type="project" value="InterPro"/>
</dbReference>
<dbReference type="GO" id="GO:0046872">
    <property type="term" value="F:metal ion binding"/>
    <property type="evidence" value="ECO:0007669"/>
    <property type="project" value="UniProtKB-KW"/>
</dbReference>
<dbReference type="GO" id="GO:0031179">
    <property type="term" value="P:peptide modification"/>
    <property type="evidence" value="ECO:0007669"/>
    <property type="project" value="InterPro"/>
</dbReference>
<proteinExistence type="inferred from homology"/>
<dbReference type="PANTHER" id="PTHR12736">
    <property type="entry name" value="LANC-LIKE PROTEIN"/>
    <property type="match status" value="1"/>
</dbReference>
<dbReference type="InterPro" id="IPR012341">
    <property type="entry name" value="6hp_glycosidase-like_sf"/>
</dbReference>
<reference evidence="3" key="1">
    <citation type="journal article" date="2020" name="Ecol. Evol.">
        <title>Genome structure and content of the rice root-knot nematode (Meloidogyne graminicola).</title>
        <authorList>
            <person name="Phan N.T."/>
            <person name="Danchin E.G.J."/>
            <person name="Klopp C."/>
            <person name="Perfus-Barbeoch L."/>
            <person name="Kozlowski D.K."/>
            <person name="Koutsovoulos G.D."/>
            <person name="Lopez-Roques C."/>
            <person name="Bouchez O."/>
            <person name="Zahm M."/>
            <person name="Besnard G."/>
            <person name="Bellafiore S."/>
        </authorList>
    </citation>
    <scope>NUCLEOTIDE SEQUENCE</scope>
    <source>
        <strain evidence="3">VN-18</strain>
    </source>
</reference>